<accession>A0ABY7Q083</accession>
<dbReference type="PANTHER" id="PTHR38436:SF1">
    <property type="entry name" value="ESTER CYCLASE"/>
    <property type="match status" value="1"/>
</dbReference>
<dbReference type="Proteomes" id="UP001212821">
    <property type="component" value="Chromosome"/>
</dbReference>
<sequence length="138" mass="15544">MSAEVNKQVVERFDAVVRARDIGLLDELCTPDLVNHALDPSRPAGLEGTREFLSTAAGRFEDDHWRSCRTVAEHDLVVQFGLRVGHWTGGDFLGFPTHHGDYAREAAFAYRLRGGRIAERWAIRDDLTMIRQLGGIRL</sequence>
<dbReference type="Gene3D" id="3.10.450.50">
    <property type="match status" value="1"/>
</dbReference>
<reference evidence="2" key="1">
    <citation type="submission" date="2022-12" db="EMBL/GenBank/DDBJ databases">
        <authorList>
            <person name="Mo P."/>
        </authorList>
    </citation>
    <scope>NUCLEOTIDE SEQUENCE [LARGE SCALE GENOMIC DNA]</scope>
    <source>
        <strain evidence="2">HUAS 3-15</strain>
    </source>
</reference>
<evidence type="ECO:0000313" key="1">
    <source>
        <dbReference type="EMBL" id="WBP86102.1"/>
    </source>
</evidence>
<dbReference type="Pfam" id="PF07366">
    <property type="entry name" value="SnoaL"/>
    <property type="match status" value="1"/>
</dbReference>
<dbReference type="EMBL" id="CP115450">
    <property type="protein sequence ID" value="WBP86102.1"/>
    <property type="molecule type" value="Genomic_DNA"/>
</dbReference>
<dbReference type="PANTHER" id="PTHR38436">
    <property type="entry name" value="POLYKETIDE CYCLASE SNOAL-LIKE DOMAIN"/>
    <property type="match status" value="1"/>
</dbReference>
<gene>
    <name evidence="1" type="ORF">O1G21_09795</name>
</gene>
<dbReference type="RefSeq" id="WP_270142531.1">
    <property type="nucleotide sequence ID" value="NZ_CP115450.1"/>
</dbReference>
<dbReference type="InterPro" id="IPR032710">
    <property type="entry name" value="NTF2-like_dom_sf"/>
</dbReference>
<organism evidence="1 2">
    <name type="scientific">Kitasatospora cathayae</name>
    <dbReference type="NCBI Taxonomy" id="3004092"/>
    <lineage>
        <taxon>Bacteria</taxon>
        <taxon>Bacillati</taxon>
        <taxon>Actinomycetota</taxon>
        <taxon>Actinomycetes</taxon>
        <taxon>Kitasatosporales</taxon>
        <taxon>Streptomycetaceae</taxon>
        <taxon>Kitasatospora</taxon>
    </lineage>
</organism>
<dbReference type="InterPro" id="IPR009959">
    <property type="entry name" value="Cyclase_SnoaL-like"/>
</dbReference>
<proteinExistence type="predicted"/>
<evidence type="ECO:0000313" key="2">
    <source>
        <dbReference type="Proteomes" id="UP001212821"/>
    </source>
</evidence>
<dbReference type="SUPFAM" id="SSF54427">
    <property type="entry name" value="NTF2-like"/>
    <property type="match status" value="1"/>
</dbReference>
<name>A0ABY7Q083_9ACTN</name>
<protein>
    <submittedName>
        <fullName evidence="1">Ester cyclase</fullName>
    </submittedName>
</protein>
<keyword evidence="2" id="KW-1185">Reference proteome</keyword>